<dbReference type="PRINTS" id="PR00111">
    <property type="entry name" value="ABHYDROLASE"/>
</dbReference>
<protein>
    <recommendedName>
        <fullName evidence="2">Putative carbamate hydrolase RutD</fullName>
        <ecNumber evidence="2">3.5.1.-</ecNumber>
    </recommendedName>
    <alternativeName>
        <fullName evidence="2">Aminohydrolase</fullName>
    </alternativeName>
</protein>
<dbReference type="Gene3D" id="3.40.50.1820">
    <property type="entry name" value="alpha/beta hydrolase"/>
    <property type="match status" value="1"/>
</dbReference>
<evidence type="ECO:0000313" key="5">
    <source>
        <dbReference type="Proteomes" id="UP000078225"/>
    </source>
</evidence>
<dbReference type="RefSeq" id="WP_064600121.1">
    <property type="nucleotide sequence ID" value="NZ_LYRP01000043.1"/>
</dbReference>
<dbReference type="HAMAP" id="MF_00832">
    <property type="entry name" value="RutD"/>
    <property type="match status" value="1"/>
</dbReference>
<dbReference type="InterPro" id="IPR029058">
    <property type="entry name" value="AB_hydrolase_fold"/>
</dbReference>
<keyword evidence="1 2" id="KW-0378">Hydrolase</keyword>
<dbReference type="STRING" id="1691903.A9B99_13600"/>
<dbReference type="PANTHER" id="PTHR43798">
    <property type="entry name" value="MONOACYLGLYCEROL LIPASE"/>
    <property type="match status" value="1"/>
</dbReference>
<evidence type="ECO:0000313" key="4">
    <source>
        <dbReference type="EMBL" id="OAT75841.1"/>
    </source>
</evidence>
<dbReference type="InterPro" id="IPR019913">
    <property type="entry name" value="Pyrimidine_utilisation_RutD"/>
</dbReference>
<name>A0A1B7L0N9_9ENTR</name>
<organism evidence="4 5">
    <name type="scientific">Mangrovibacter phragmitis</name>
    <dbReference type="NCBI Taxonomy" id="1691903"/>
    <lineage>
        <taxon>Bacteria</taxon>
        <taxon>Pseudomonadati</taxon>
        <taxon>Pseudomonadota</taxon>
        <taxon>Gammaproteobacteria</taxon>
        <taxon>Enterobacterales</taxon>
        <taxon>Enterobacteriaceae</taxon>
        <taxon>Mangrovibacter</taxon>
    </lineage>
</organism>
<dbReference type="Pfam" id="PF00561">
    <property type="entry name" value="Abhydrolase_1"/>
    <property type="match status" value="1"/>
</dbReference>
<feature type="domain" description="AB hydrolase-1" evidence="3">
    <location>
        <begin position="14"/>
        <end position="238"/>
    </location>
</feature>
<dbReference type="GO" id="GO:0016811">
    <property type="term" value="F:hydrolase activity, acting on carbon-nitrogen (but not peptide) bonds, in linear amides"/>
    <property type="evidence" value="ECO:0007669"/>
    <property type="project" value="InterPro"/>
</dbReference>
<dbReference type="OrthoDB" id="9804723at2"/>
<dbReference type="EMBL" id="LYRP01000043">
    <property type="protein sequence ID" value="OAT75841.1"/>
    <property type="molecule type" value="Genomic_DNA"/>
</dbReference>
<dbReference type="EC" id="3.5.1.-" evidence="2"/>
<dbReference type="GO" id="GO:0006212">
    <property type="term" value="P:uracil catabolic process"/>
    <property type="evidence" value="ECO:0007669"/>
    <property type="project" value="UniProtKB-UniRule"/>
</dbReference>
<sequence>MKLHVHDAPYPGAPVMVLSAGLGGSGSYWVAQLSALKPRYQVITYDHRGTGENQSELPADYTMAMMADELHHALANHGVTRYAVTGHALGGLIGMQLALNYPQSITALVIINGWLSLNPQTARCFATREQLLGSGGAAAWNHAQPLFLYPAEWLGEQQPRLEAEEALHNAHFQGEANLRARLGALKQASFTHTAGQITQPVLLICARDDLLVPWHCSQMLHECLPASRLCVMPWGAHACNVTASDTFNSLLLDGLAELFPTMSEAR</sequence>
<keyword evidence="5" id="KW-1185">Reference proteome</keyword>
<evidence type="ECO:0000256" key="2">
    <source>
        <dbReference type="HAMAP-Rule" id="MF_00832"/>
    </source>
</evidence>
<evidence type="ECO:0000259" key="3">
    <source>
        <dbReference type="Pfam" id="PF00561"/>
    </source>
</evidence>
<proteinExistence type="inferred from homology"/>
<accession>A0A1B7L0N9</accession>
<comment type="catalytic activity">
    <reaction evidence="2">
        <text>carbamate + 2 H(+) = NH4(+) + CO2</text>
        <dbReference type="Rhea" id="RHEA:15649"/>
        <dbReference type="ChEBI" id="CHEBI:13941"/>
        <dbReference type="ChEBI" id="CHEBI:15378"/>
        <dbReference type="ChEBI" id="CHEBI:16526"/>
        <dbReference type="ChEBI" id="CHEBI:28938"/>
    </reaction>
</comment>
<dbReference type="AlphaFoldDB" id="A0A1B7L0N9"/>
<dbReference type="GO" id="GO:0019740">
    <property type="term" value="P:nitrogen utilization"/>
    <property type="evidence" value="ECO:0007669"/>
    <property type="project" value="UniProtKB-UniRule"/>
</dbReference>
<comment type="similarity">
    <text evidence="2">Belongs to the AB hydrolase superfamily. Hydrolase RutD family.</text>
</comment>
<comment type="function">
    <text evidence="2">Involved in pyrimidine catabolism. May facilitate the hydrolysis of carbamate, a reaction that can also occur spontaneously.</text>
</comment>
<comment type="caution">
    <text evidence="4">The sequence shown here is derived from an EMBL/GenBank/DDBJ whole genome shotgun (WGS) entry which is preliminary data.</text>
</comment>
<dbReference type="InterPro" id="IPR050266">
    <property type="entry name" value="AB_hydrolase_sf"/>
</dbReference>
<gene>
    <name evidence="2" type="primary">rutD</name>
    <name evidence="4" type="ORF">A9B99_13600</name>
</gene>
<dbReference type="NCBIfam" id="TIGR03611">
    <property type="entry name" value="RutD"/>
    <property type="match status" value="1"/>
</dbReference>
<dbReference type="SUPFAM" id="SSF53474">
    <property type="entry name" value="alpha/beta-Hydrolases"/>
    <property type="match status" value="1"/>
</dbReference>
<dbReference type="GO" id="GO:0016020">
    <property type="term" value="C:membrane"/>
    <property type="evidence" value="ECO:0007669"/>
    <property type="project" value="TreeGrafter"/>
</dbReference>
<dbReference type="PANTHER" id="PTHR43798:SF33">
    <property type="entry name" value="HYDROLASE, PUTATIVE (AFU_ORTHOLOGUE AFUA_2G14860)-RELATED"/>
    <property type="match status" value="1"/>
</dbReference>
<dbReference type="InterPro" id="IPR000073">
    <property type="entry name" value="AB_hydrolase_1"/>
</dbReference>
<reference evidence="5" key="1">
    <citation type="submission" date="2016-05" db="EMBL/GenBank/DDBJ databases">
        <authorList>
            <person name="Behera P."/>
            <person name="Vaishampayan P."/>
            <person name="Singh N."/>
            <person name="Raina V."/>
            <person name="Suar M."/>
            <person name="Pattnaik A."/>
            <person name="Rastogi G."/>
        </authorList>
    </citation>
    <scope>NUCLEOTIDE SEQUENCE [LARGE SCALE GENOMIC DNA]</scope>
    <source>
        <strain evidence="5">MP23</strain>
    </source>
</reference>
<evidence type="ECO:0000256" key="1">
    <source>
        <dbReference type="ARBA" id="ARBA00022801"/>
    </source>
</evidence>
<dbReference type="Proteomes" id="UP000078225">
    <property type="component" value="Unassembled WGS sequence"/>
</dbReference>